<comment type="similarity">
    <text evidence="2">Belongs to the major facilitator superfamily. Sugar transporter (TC 2.A.1.1) family.</text>
</comment>
<keyword evidence="3 8" id="KW-0812">Transmembrane</keyword>
<dbReference type="InterPro" id="IPR005828">
    <property type="entry name" value="MFS_sugar_transport-like"/>
</dbReference>
<feature type="transmembrane region" description="Helical" evidence="8">
    <location>
        <begin position="726"/>
        <end position="743"/>
    </location>
</feature>
<feature type="domain" description="Major facilitator superfamily (MFS) profile" evidence="9">
    <location>
        <begin position="599"/>
        <end position="834"/>
    </location>
</feature>
<evidence type="ECO:0000313" key="11">
    <source>
        <dbReference type="Proteomes" id="UP001140562"/>
    </source>
</evidence>
<evidence type="ECO:0000256" key="4">
    <source>
        <dbReference type="ARBA" id="ARBA00022801"/>
    </source>
</evidence>
<evidence type="ECO:0000256" key="5">
    <source>
        <dbReference type="ARBA" id="ARBA00022989"/>
    </source>
</evidence>
<dbReference type="AlphaFoldDB" id="A0A9W8WWT9"/>
<dbReference type="OrthoDB" id="1657402at2759"/>
<dbReference type="InterPro" id="IPR040719">
    <property type="entry name" value="DUF5597"/>
</dbReference>
<protein>
    <recommendedName>
        <fullName evidence="9">Major facilitator superfamily (MFS) profile domain-containing protein</fullName>
    </recommendedName>
</protein>
<evidence type="ECO:0000256" key="8">
    <source>
        <dbReference type="SAM" id="Phobius"/>
    </source>
</evidence>
<feature type="transmembrane region" description="Helical" evidence="8">
    <location>
        <begin position="637"/>
        <end position="658"/>
    </location>
</feature>
<feature type="transmembrane region" description="Helical" evidence="8">
    <location>
        <begin position="693"/>
        <end position="714"/>
    </location>
</feature>
<gene>
    <name evidence="10" type="ORF">N0V87_006312</name>
</gene>
<dbReference type="Proteomes" id="UP001140562">
    <property type="component" value="Unassembled WGS sequence"/>
</dbReference>
<dbReference type="Gene3D" id="2.60.220.20">
    <property type="entry name" value="putative beta-Galactosidase from caulobacter crescentus"/>
    <property type="match status" value="1"/>
</dbReference>
<organism evidence="10 11">
    <name type="scientific">Didymella glomerata</name>
    <dbReference type="NCBI Taxonomy" id="749621"/>
    <lineage>
        <taxon>Eukaryota</taxon>
        <taxon>Fungi</taxon>
        <taxon>Dikarya</taxon>
        <taxon>Ascomycota</taxon>
        <taxon>Pezizomycotina</taxon>
        <taxon>Dothideomycetes</taxon>
        <taxon>Pleosporomycetidae</taxon>
        <taxon>Pleosporales</taxon>
        <taxon>Pleosporineae</taxon>
        <taxon>Didymellaceae</taxon>
        <taxon>Didymella</taxon>
    </lineage>
</organism>
<dbReference type="InterPro" id="IPR020846">
    <property type="entry name" value="MFS_dom"/>
</dbReference>
<keyword evidence="4" id="KW-0378">Hydrolase</keyword>
<dbReference type="InterPro" id="IPR050360">
    <property type="entry name" value="MFS_Sugar_Transporters"/>
</dbReference>
<evidence type="ECO:0000256" key="1">
    <source>
        <dbReference type="ARBA" id="ARBA00004141"/>
    </source>
</evidence>
<dbReference type="PROSITE" id="PS50850">
    <property type="entry name" value="MFS"/>
    <property type="match status" value="1"/>
</dbReference>
<dbReference type="Gene3D" id="1.20.1250.20">
    <property type="entry name" value="MFS general substrate transporter like domains"/>
    <property type="match status" value="1"/>
</dbReference>
<dbReference type="PANTHER" id="PTHR48022">
    <property type="entry name" value="PLASTIDIC GLUCOSE TRANSPORTER 4"/>
    <property type="match status" value="1"/>
</dbReference>
<dbReference type="FunFam" id="3.20.20.80:FF:000135">
    <property type="entry name" value="Beta-galactosidase, putative, bgl35A"/>
    <property type="match status" value="1"/>
</dbReference>
<evidence type="ECO:0000256" key="2">
    <source>
        <dbReference type="ARBA" id="ARBA00010992"/>
    </source>
</evidence>
<dbReference type="InterPro" id="IPR017853">
    <property type="entry name" value="GH"/>
</dbReference>
<dbReference type="GO" id="GO:0016020">
    <property type="term" value="C:membrane"/>
    <property type="evidence" value="ECO:0007669"/>
    <property type="project" value="UniProtKB-SubCell"/>
</dbReference>
<sequence>MTAIDIPHLRKTKTSSQLIANGKPFLMLSAELHNSTLSSAKYMADDKIWQNMKDMYINTLLGSVSWEQIEPEEGKFDFSNLDAVILAAREHDMKLVLLWFGSFKNALSTYVPAWVKKDVKRFPRVHTIEAGNRKRTLELLSPFSENSWTADAKAFGELMAHLKEFDGQHSTVLMVQVENETGLLGDSRDRSKIAEKKYSEAMPNDLLEHLQTKHADLHPEFIKRFPEVKSASLGATWKDVFGSENEVNAEEMFMADAFSKYVHHVASAGRAEYPIPLYANVWLNVDIPGMLDMSSFDAVVGGGGQPGIYPSGGPCPHTLDVYNFNATSLDFVSPDLYFHDYEQTCINYRHGGQPLFIPEQRRDEHGMRRVWLAYGTYLALGCSPFGIDSLQAADSPATKHYKLIYSLRNQILEAQAERPEDMFGFFFDELKDGQNVDGKRWAKTIAGYEVIVERAFVFGKAGPGAGIVIHQGDGRFLCAGWGFNLSFKSTSPKSTFTGILHAEEKEINAETGELSTVKVLGGDETRSGGSLIMPNEDPDYGGFPIAVTIPARTCIADDDSDCFNWEFNEINQTLKTEKAADASSGWYELVGTPGNRKRYPLITLMAIFSQCSGNGLLSYYLAALLQTTGITNGSDQALINGGLTIWCFIVSLGCAFLVDRIGRRTLFLSAGTACSAVYAQTGNSSAGSAVLTMIFLFYGAAGIAWPGLTVSYTVEILPFNIRAKGLTLCFGFTSLSGVFNQYVNPVSIEALGWKFYIVYVVVLVLECLAIYFLCVETRGPVCAEFEKDARRVPTTKQTLEGITILFHGENTNVADMNVVLGTDGRLKHVKSDNC</sequence>
<dbReference type="EMBL" id="JAPEUV010000065">
    <property type="protein sequence ID" value="KAJ4335158.1"/>
    <property type="molecule type" value="Genomic_DNA"/>
</dbReference>
<keyword evidence="6 8" id="KW-0472">Membrane</keyword>
<reference evidence="10" key="1">
    <citation type="submission" date="2022-10" db="EMBL/GenBank/DDBJ databases">
        <title>Tapping the CABI collections for fungal endophytes: first genome assemblies for Collariella, Neodidymelliopsis, Ascochyta clinopodiicola, Didymella pomorum, Didymosphaeria variabile, Neocosmospora piperis and Neocucurbitaria cava.</title>
        <authorList>
            <person name="Hill R."/>
        </authorList>
    </citation>
    <scope>NUCLEOTIDE SEQUENCE</scope>
    <source>
        <strain evidence="10">IMI 360193</strain>
    </source>
</reference>
<keyword evidence="11" id="KW-1185">Reference proteome</keyword>
<dbReference type="PANTHER" id="PTHR48022:SF64">
    <property type="entry name" value="MAJOR FACILITATOR SUPERFAMILY (MFS) PROFILE DOMAIN-CONTAINING PROTEIN"/>
    <property type="match status" value="1"/>
</dbReference>
<dbReference type="GO" id="GO:0004565">
    <property type="term" value="F:beta-galactosidase activity"/>
    <property type="evidence" value="ECO:0007669"/>
    <property type="project" value="InterPro"/>
</dbReference>
<evidence type="ECO:0000256" key="3">
    <source>
        <dbReference type="ARBA" id="ARBA00022692"/>
    </source>
</evidence>
<keyword evidence="5 8" id="KW-1133">Transmembrane helix</keyword>
<dbReference type="InterPro" id="IPR036259">
    <property type="entry name" value="MFS_trans_sf"/>
</dbReference>
<comment type="subcellular location">
    <subcellularLocation>
        <location evidence="1">Membrane</location>
        <topology evidence="1">Multi-pass membrane protein</topology>
    </subcellularLocation>
</comment>
<feature type="transmembrane region" description="Helical" evidence="8">
    <location>
        <begin position="601"/>
        <end position="625"/>
    </location>
</feature>
<dbReference type="Gene3D" id="3.20.20.80">
    <property type="entry name" value="Glycosidases"/>
    <property type="match status" value="1"/>
</dbReference>
<name>A0A9W8WWT9_9PLEO</name>
<evidence type="ECO:0000313" key="10">
    <source>
        <dbReference type="EMBL" id="KAJ4335158.1"/>
    </source>
</evidence>
<dbReference type="GO" id="GO:0005351">
    <property type="term" value="F:carbohydrate:proton symporter activity"/>
    <property type="evidence" value="ECO:0007669"/>
    <property type="project" value="TreeGrafter"/>
</dbReference>
<dbReference type="SUPFAM" id="SSF103473">
    <property type="entry name" value="MFS general substrate transporter"/>
    <property type="match status" value="1"/>
</dbReference>
<comment type="caution">
    <text evidence="10">The sequence shown here is derived from an EMBL/GenBank/DDBJ whole genome shotgun (WGS) entry which is preliminary data.</text>
</comment>
<evidence type="ECO:0000256" key="7">
    <source>
        <dbReference type="ARBA" id="ARBA00023295"/>
    </source>
</evidence>
<dbReference type="GO" id="GO:0009341">
    <property type="term" value="C:beta-galactosidase complex"/>
    <property type="evidence" value="ECO:0007669"/>
    <property type="project" value="InterPro"/>
</dbReference>
<dbReference type="Pfam" id="PF00083">
    <property type="entry name" value="Sugar_tr"/>
    <property type="match status" value="1"/>
</dbReference>
<feature type="transmembrane region" description="Helical" evidence="8">
    <location>
        <begin position="755"/>
        <end position="774"/>
    </location>
</feature>
<evidence type="ECO:0000259" key="9">
    <source>
        <dbReference type="PROSITE" id="PS50850"/>
    </source>
</evidence>
<dbReference type="Pfam" id="PF02449">
    <property type="entry name" value="Glyco_hydro_42"/>
    <property type="match status" value="1"/>
</dbReference>
<keyword evidence="7" id="KW-0326">Glycosidase</keyword>
<dbReference type="InterPro" id="IPR013529">
    <property type="entry name" value="Glyco_hydro_42_N"/>
</dbReference>
<evidence type="ECO:0000256" key="6">
    <source>
        <dbReference type="ARBA" id="ARBA00023136"/>
    </source>
</evidence>
<proteinExistence type="inferred from homology"/>
<accession>A0A9W8WWT9</accession>
<dbReference type="SUPFAM" id="SSF51445">
    <property type="entry name" value="(Trans)glycosidases"/>
    <property type="match status" value="1"/>
</dbReference>
<dbReference type="Pfam" id="PF18120">
    <property type="entry name" value="DUF5597"/>
    <property type="match status" value="1"/>
</dbReference>
<dbReference type="GO" id="GO:0005975">
    <property type="term" value="P:carbohydrate metabolic process"/>
    <property type="evidence" value="ECO:0007669"/>
    <property type="project" value="InterPro"/>
</dbReference>